<feature type="domain" description="GSCFA" evidence="1">
    <location>
        <begin position="27"/>
        <end position="96"/>
    </location>
</feature>
<accession>X0ZX75</accession>
<dbReference type="AlphaFoldDB" id="X0ZX75"/>
<dbReference type="InterPro" id="IPR014982">
    <property type="entry name" value="GSCFA"/>
</dbReference>
<evidence type="ECO:0000259" key="1">
    <source>
        <dbReference type="Pfam" id="PF08885"/>
    </source>
</evidence>
<reference evidence="2" key="1">
    <citation type="journal article" date="2014" name="Front. Microbiol.">
        <title>High frequency of phylogenetically diverse reductive dehalogenase-homologous genes in deep subseafloor sedimentary metagenomes.</title>
        <authorList>
            <person name="Kawai M."/>
            <person name="Futagami T."/>
            <person name="Toyoda A."/>
            <person name="Takaki Y."/>
            <person name="Nishi S."/>
            <person name="Hori S."/>
            <person name="Arai W."/>
            <person name="Tsubouchi T."/>
            <person name="Morono Y."/>
            <person name="Uchiyama I."/>
            <person name="Ito T."/>
            <person name="Fujiyama A."/>
            <person name="Inagaki F."/>
            <person name="Takami H."/>
        </authorList>
    </citation>
    <scope>NUCLEOTIDE SEQUENCE</scope>
    <source>
        <strain evidence="2">Expedition CK06-06</strain>
    </source>
</reference>
<dbReference type="Pfam" id="PF08885">
    <property type="entry name" value="GSCFA"/>
    <property type="match status" value="1"/>
</dbReference>
<name>X0ZX75_9ZZZZ</name>
<sequence>MKKKNDIFRTEVEVEPSKYMINHKTPVMFLGSCFADNIGAMLVEKKFPVCINPFGVIYNPMSVKQSLDILINKKKFQKQDLYKYNNQWISFYHLSGFFPFVHPC</sequence>
<organism evidence="2">
    <name type="scientific">marine sediment metagenome</name>
    <dbReference type="NCBI Taxonomy" id="412755"/>
    <lineage>
        <taxon>unclassified sequences</taxon>
        <taxon>metagenomes</taxon>
        <taxon>ecological metagenomes</taxon>
    </lineage>
</organism>
<gene>
    <name evidence="2" type="ORF">S01H4_17837</name>
</gene>
<comment type="caution">
    <text evidence="2">The sequence shown here is derived from an EMBL/GenBank/DDBJ whole genome shotgun (WGS) entry which is preliminary data.</text>
</comment>
<evidence type="ECO:0000313" key="2">
    <source>
        <dbReference type="EMBL" id="GAG65073.1"/>
    </source>
</evidence>
<protein>
    <recommendedName>
        <fullName evidence="1">GSCFA domain-containing protein</fullName>
    </recommendedName>
</protein>
<feature type="non-terminal residue" evidence="2">
    <location>
        <position position="104"/>
    </location>
</feature>
<dbReference type="EMBL" id="BART01007878">
    <property type="protein sequence ID" value="GAG65073.1"/>
    <property type="molecule type" value="Genomic_DNA"/>
</dbReference>
<proteinExistence type="predicted"/>